<dbReference type="SUPFAM" id="SSF55031">
    <property type="entry name" value="Bacterial exopeptidase dimerisation domain"/>
    <property type="match status" value="1"/>
</dbReference>
<keyword evidence="4" id="KW-0378">Hydrolase</keyword>
<keyword evidence="4" id="KW-0645">Protease</keyword>
<dbReference type="Pfam" id="PF07687">
    <property type="entry name" value="M20_dimer"/>
    <property type="match status" value="1"/>
</dbReference>
<dbReference type="EC" id="3.4.11.4" evidence="4"/>
<accession>A0A645DV12</accession>
<comment type="cofactor">
    <cofactor evidence="1">
        <name>Zn(2+)</name>
        <dbReference type="ChEBI" id="CHEBI:29105"/>
    </cofactor>
</comment>
<reference evidence="4" key="1">
    <citation type="submission" date="2019-08" db="EMBL/GenBank/DDBJ databases">
        <authorList>
            <person name="Kucharzyk K."/>
            <person name="Murdoch R.W."/>
            <person name="Higgins S."/>
            <person name="Loffler F."/>
        </authorList>
    </citation>
    <scope>NUCLEOTIDE SEQUENCE</scope>
</reference>
<dbReference type="PANTHER" id="PTHR42994">
    <property type="entry name" value="PEPTIDASE T"/>
    <property type="match status" value="1"/>
</dbReference>
<feature type="domain" description="Peptidase M20 dimerisation" evidence="3">
    <location>
        <begin position="39"/>
        <end position="139"/>
    </location>
</feature>
<keyword evidence="2" id="KW-0862">Zinc</keyword>
<gene>
    <name evidence="4" type="primary">pepT_46</name>
    <name evidence="4" type="ORF">SDC9_140332</name>
</gene>
<dbReference type="Pfam" id="PF01546">
    <property type="entry name" value="Peptidase_M20"/>
    <property type="match status" value="1"/>
</dbReference>
<evidence type="ECO:0000256" key="2">
    <source>
        <dbReference type="ARBA" id="ARBA00022833"/>
    </source>
</evidence>
<dbReference type="GO" id="GO:0045148">
    <property type="term" value="F:tripeptide aminopeptidase activity"/>
    <property type="evidence" value="ECO:0007669"/>
    <property type="project" value="UniProtKB-EC"/>
</dbReference>
<dbReference type="Gene3D" id="3.40.630.10">
    <property type="entry name" value="Zn peptidases"/>
    <property type="match status" value="1"/>
</dbReference>
<proteinExistence type="predicted"/>
<evidence type="ECO:0000256" key="1">
    <source>
        <dbReference type="ARBA" id="ARBA00001947"/>
    </source>
</evidence>
<dbReference type="InterPro" id="IPR036264">
    <property type="entry name" value="Bact_exopeptidase_dim_dom"/>
</dbReference>
<protein>
    <submittedName>
        <fullName evidence="4">Peptidase T</fullName>
        <ecNumber evidence="4">3.4.11.4</ecNumber>
    </submittedName>
</protein>
<sequence length="236" mass="26868">MLFTCDEEIGRGAEHFDAKIFKAAYAYTIDGDSPYKANYENFNAAHAHIKIKGVSIHPGEAKDKMINASKVAIELVDSLNQNEVPEKTEKYEGFHHLTSINGTVDSAELDFIIRDHDKKLLSKKVDDLKNIIELLKKKYPRAVIEAEIGDDYKNMKEVFLKDRKPLEKIEKAYQNLYIPFEFEPIRGGTDGATFSFLGCPTPNLGTGSYNHHGRYEFLVKEEHDLMIEIVKEILKA</sequence>
<dbReference type="AlphaFoldDB" id="A0A645DV12"/>
<dbReference type="InterPro" id="IPR011650">
    <property type="entry name" value="Peptidase_M20_dimer"/>
</dbReference>
<dbReference type="EMBL" id="VSSQ01040035">
    <property type="protein sequence ID" value="MPM93196.1"/>
    <property type="molecule type" value="Genomic_DNA"/>
</dbReference>
<evidence type="ECO:0000259" key="3">
    <source>
        <dbReference type="Pfam" id="PF07687"/>
    </source>
</evidence>
<evidence type="ECO:0000313" key="4">
    <source>
        <dbReference type="EMBL" id="MPM93196.1"/>
    </source>
</evidence>
<organism evidence="4">
    <name type="scientific">bioreactor metagenome</name>
    <dbReference type="NCBI Taxonomy" id="1076179"/>
    <lineage>
        <taxon>unclassified sequences</taxon>
        <taxon>metagenomes</taxon>
        <taxon>ecological metagenomes</taxon>
    </lineage>
</organism>
<dbReference type="Gene3D" id="3.30.70.360">
    <property type="match status" value="1"/>
</dbReference>
<keyword evidence="4" id="KW-0031">Aminopeptidase</keyword>
<dbReference type="GO" id="GO:0005829">
    <property type="term" value="C:cytosol"/>
    <property type="evidence" value="ECO:0007669"/>
    <property type="project" value="TreeGrafter"/>
</dbReference>
<name>A0A645DV12_9ZZZZ</name>
<dbReference type="SUPFAM" id="SSF53187">
    <property type="entry name" value="Zn-dependent exopeptidases"/>
    <property type="match status" value="1"/>
</dbReference>
<dbReference type="PANTHER" id="PTHR42994:SF1">
    <property type="entry name" value="PEPTIDASE T"/>
    <property type="match status" value="1"/>
</dbReference>
<comment type="caution">
    <text evidence="4">The sequence shown here is derived from an EMBL/GenBank/DDBJ whole genome shotgun (WGS) entry which is preliminary data.</text>
</comment>
<dbReference type="InterPro" id="IPR002933">
    <property type="entry name" value="Peptidase_M20"/>
</dbReference>
<dbReference type="NCBIfam" id="NF003976">
    <property type="entry name" value="PRK05469.1"/>
    <property type="match status" value="1"/>
</dbReference>